<gene>
    <name evidence="1" type="ORF">UFOVP257_232</name>
</gene>
<evidence type="ECO:0000313" key="1">
    <source>
        <dbReference type="EMBL" id="CAB4133510.1"/>
    </source>
</evidence>
<dbReference type="EMBL" id="LR796274">
    <property type="protein sequence ID" value="CAB4133510.1"/>
    <property type="molecule type" value="Genomic_DNA"/>
</dbReference>
<accession>A0A6J5LKJ1</accession>
<name>A0A6J5LKJ1_9CAUD</name>
<protein>
    <submittedName>
        <fullName evidence="1">Uncharacterized protein</fullName>
    </submittedName>
</protein>
<organism evidence="1">
    <name type="scientific">uncultured Caudovirales phage</name>
    <dbReference type="NCBI Taxonomy" id="2100421"/>
    <lineage>
        <taxon>Viruses</taxon>
        <taxon>Duplodnaviria</taxon>
        <taxon>Heunggongvirae</taxon>
        <taxon>Uroviricota</taxon>
        <taxon>Caudoviricetes</taxon>
        <taxon>Peduoviridae</taxon>
        <taxon>Maltschvirus</taxon>
        <taxon>Maltschvirus maltsch</taxon>
    </lineage>
</organism>
<reference evidence="1" key="1">
    <citation type="submission" date="2020-04" db="EMBL/GenBank/DDBJ databases">
        <authorList>
            <person name="Chiriac C."/>
            <person name="Salcher M."/>
            <person name="Ghai R."/>
            <person name="Kavagutti S V."/>
        </authorList>
    </citation>
    <scope>NUCLEOTIDE SEQUENCE</scope>
</reference>
<proteinExistence type="predicted"/>
<sequence>MGRMKDLATEIRCMNFNGFSNEEIAGFLNVDVNIIDDIVDPIPEDIRAYAEMSADLDAEFYGFN</sequence>